<dbReference type="InterPro" id="IPR032675">
    <property type="entry name" value="LRR_dom_sf"/>
</dbReference>
<dbReference type="EMBL" id="CM018052">
    <property type="protein sequence ID" value="KAA8515627.1"/>
    <property type="molecule type" value="Genomic_DNA"/>
</dbReference>
<accession>A0A5J4ZE81</accession>
<feature type="domain" description="R13L1/DRL21-like LRR repeat region" evidence="1">
    <location>
        <begin position="46"/>
        <end position="172"/>
    </location>
</feature>
<proteinExistence type="predicted"/>
<dbReference type="Gene3D" id="3.80.10.10">
    <property type="entry name" value="Ribonuclease Inhibitor"/>
    <property type="match status" value="3"/>
</dbReference>
<dbReference type="InterPro" id="IPR056789">
    <property type="entry name" value="LRR_R13L1-DRL21"/>
</dbReference>
<gene>
    <name evidence="2" type="ORF">F0562_018762</name>
</gene>
<keyword evidence="3" id="KW-1185">Reference proteome</keyword>
<dbReference type="PANTHER" id="PTHR47186">
    <property type="entry name" value="LEUCINE-RICH REPEAT-CONTAINING PROTEIN 57"/>
    <property type="match status" value="1"/>
</dbReference>
<evidence type="ECO:0000313" key="3">
    <source>
        <dbReference type="Proteomes" id="UP000325577"/>
    </source>
</evidence>
<dbReference type="OrthoDB" id="1001123at2759"/>
<organism evidence="2 3">
    <name type="scientific">Nyssa sinensis</name>
    <dbReference type="NCBI Taxonomy" id="561372"/>
    <lineage>
        <taxon>Eukaryota</taxon>
        <taxon>Viridiplantae</taxon>
        <taxon>Streptophyta</taxon>
        <taxon>Embryophyta</taxon>
        <taxon>Tracheophyta</taxon>
        <taxon>Spermatophyta</taxon>
        <taxon>Magnoliopsida</taxon>
        <taxon>eudicotyledons</taxon>
        <taxon>Gunneridae</taxon>
        <taxon>Pentapetalae</taxon>
        <taxon>asterids</taxon>
        <taxon>Cornales</taxon>
        <taxon>Nyssaceae</taxon>
        <taxon>Nyssa</taxon>
    </lineage>
</organism>
<protein>
    <recommendedName>
        <fullName evidence="1">R13L1/DRL21-like LRR repeat region domain-containing protein</fullName>
    </recommendedName>
</protein>
<dbReference type="Proteomes" id="UP000325577">
    <property type="component" value="Linkage Group LG9"/>
</dbReference>
<reference evidence="2 3" key="1">
    <citation type="submission" date="2019-09" db="EMBL/GenBank/DDBJ databases">
        <title>A chromosome-level genome assembly of the Chinese tupelo Nyssa sinensis.</title>
        <authorList>
            <person name="Yang X."/>
            <person name="Kang M."/>
            <person name="Yang Y."/>
            <person name="Xiong H."/>
            <person name="Wang M."/>
            <person name="Zhang Z."/>
            <person name="Wang Z."/>
            <person name="Wu H."/>
            <person name="Ma T."/>
            <person name="Liu J."/>
            <person name="Xi Z."/>
        </authorList>
    </citation>
    <scope>NUCLEOTIDE SEQUENCE [LARGE SCALE GENOMIC DNA]</scope>
    <source>
        <strain evidence="2">J267</strain>
        <tissue evidence="2">Leaf</tissue>
    </source>
</reference>
<evidence type="ECO:0000259" key="1">
    <source>
        <dbReference type="Pfam" id="PF25019"/>
    </source>
</evidence>
<dbReference type="SUPFAM" id="SSF52058">
    <property type="entry name" value="L domain-like"/>
    <property type="match status" value="2"/>
</dbReference>
<name>A0A5J4ZE81_9ASTE</name>
<dbReference type="AlphaFoldDB" id="A0A5J4ZE81"/>
<evidence type="ECO:0000313" key="2">
    <source>
        <dbReference type="EMBL" id="KAA8515627.1"/>
    </source>
</evidence>
<dbReference type="Pfam" id="PF25019">
    <property type="entry name" value="LRR_R13L1-DRL21"/>
    <property type="match status" value="1"/>
</dbReference>
<sequence length="718" mass="80924">MRNLLNLRHLGINRNNLQEMPLQMGKLKNLRTLSEFIVGKGSGFGIGELGELLHLRGRLYIINLNNVIDASDATKANLKDKEDLDVIEMRWSSEFDDTRNQSVETDVLNELRPPTNLQKLFITSYGGTSFPSWIGDPSFSNIIDVRLKDCKNCTSVPALGVLPSLKKLSIEGAIGIKHVGIEFYRAGNVSVKPFPSLESLEFEGLSEWEEWFLPTTDEDFEIFPRLLMLSIVNCPKLLSKLPGHLPCLEKLVIHRCPQLTVILPKLPSSCNIHLKEYKEVLFTNSVDLTSGTYCRTRLELFNFKFDTDAFVSLLREGRLEHIADLQFLSVTNFSLPKLRLLRSDAASLTSSARVRGKPYILLDLYIRDFKYSPLKGIMHINSTTLYYLQIDKCPSLTSFPECLLSATLETLCLSNCENIESLSEVTLSSKMSLQDFRAFNCKNLKSLPEGLHNLTKLKRMEICYCKSLVSFPDGGLPTSLVSLNIVGCKSLNLMPLSEWRLHELTSLRELSLADGCLDLVSFPEWLLPTSLTSFSIRAIGNLETLSSGLQNLTSLKELQIKACPKIRFLPGEELLGGLSVLTIRSCPMLEQRCLSTSKLPLLDENARNHMPAVNLASKTMYNICFSYCCCIQLHMNINSSNSMCQFELNWAFTATSKMNKRSKVCFRMFSEGVLRRVVELISPTSLHDLKVVATCHKPWKTHLSLRQTTSTVEVDVQH</sequence>
<dbReference type="PANTHER" id="PTHR47186:SF18">
    <property type="entry name" value="RX N-TERMINAL DOMAIN-CONTAINING PROTEIN"/>
    <property type="match status" value="1"/>
</dbReference>